<name>A0A0E9S8H2_ANGAN</name>
<evidence type="ECO:0000313" key="1">
    <source>
        <dbReference type="EMBL" id="JAH36975.1"/>
    </source>
</evidence>
<reference evidence="1" key="1">
    <citation type="submission" date="2014-11" db="EMBL/GenBank/DDBJ databases">
        <authorList>
            <person name="Amaro Gonzalez C."/>
        </authorList>
    </citation>
    <scope>NUCLEOTIDE SEQUENCE</scope>
</reference>
<dbReference type="AlphaFoldDB" id="A0A0E9S8H2"/>
<sequence length="53" mass="6464">MKHFNPCPYINISEIMSFYQKKTGRKMYGCCPRTLNPLWPRPIVTTRVPLWWY</sequence>
<accession>A0A0E9S8H2</accession>
<organism evidence="1">
    <name type="scientific">Anguilla anguilla</name>
    <name type="common">European freshwater eel</name>
    <name type="synonym">Muraena anguilla</name>
    <dbReference type="NCBI Taxonomy" id="7936"/>
    <lineage>
        <taxon>Eukaryota</taxon>
        <taxon>Metazoa</taxon>
        <taxon>Chordata</taxon>
        <taxon>Craniata</taxon>
        <taxon>Vertebrata</taxon>
        <taxon>Euteleostomi</taxon>
        <taxon>Actinopterygii</taxon>
        <taxon>Neopterygii</taxon>
        <taxon>Teleostei</taxon>
        <taxon>Anguilliformes</taxon>
        <taxon>Anguillidae</taxon>
        <taxon>Anguilla</taxon>
    </lineage>
</organism>
<dbReference type="EMBL" id="GBXM01071602">
    <property type="protein sequence ID" value="JAH36975.1"/>
    <property type="molecule type" value="Transcribed_RNA"/>
</dbReference>
<reference evidence="1" key="2">
    <citation type="journal article" date="2015" name="Fish Shellfish Immunol.">
        <title>Early steps in the European eel (Anguilla anguilla)-Vibrio vulnificus interaction in the gills: Role of the RtxA13 toxin.</title>
        <authorList>
            <person name="Callol A."/>
            <person name="Pajuelo D."/>
            <person name="Ebbesson L."/>
            <person name="Teles M."/>
            <person name="MacKenzie S."/>
            <person name="Amaro C."/>
        </authorList>
    </citation>
    <scope>NUCLEOTIDE SEQUENCE</scope>
</reference>
<proteinExistence type="predicted"/>
<protein>
    <submittedName>
        <fullName evidence="1">Uncharacterized protein</fullName>
    </submittedName>
</protein>